<dbReference type="PANTHER" id="PTHR13693">
    <property type="entry name" value="CLASS II AMINOTRANSFERASE/8-AMINO-7-OXONONANOATE SYNTHASE"/>
    <property type="match status" value="1"/>
</dbReference>
<dbReference type="EMBL" id="MU251480">
    <property type="protein sequence ID" value="KAG9233964.1"/>
    <property type="molecule type" value="Genomic_DNA"/>
</dbReference>
<keyword evidence="7" id="KW-1185">Reference proteome</keyword>
<dbReference type="Gene3D" id="3.90.1150.10">
    <property type="entry name" value="Aspartate Aminotransferase, domain 1"/>
    <property type="match status" value="1"/>
</dbReference>
<organism evidence="6 7">
    <name type="scientific">Amylocarpus encephaloides</name>
    <dbReference type="NCBI Taxonomy" id="45428"/>
    <lineage>
        <taxon>Eukaryota</taxon>
        <taxon>Fungi</taxon>
        <taxon>Dikarya</taxon>
        <taxon>Ascomycota</taxon>
        <taxon>Pezizomycotina</taxon>
        <taxon>Leotiomycetes</taxon>
        <taxon>Helotiales</taxon>
        <taxon>Helotiales incertae sedis</taxon>
        <taxon>Amylocarpus</taxon>
    </lineage>
</organism>
<comment type="caution">
    <text evidence="6">The sequence shown here is derived from an EMBL/GenBank/DDBJ whole genome shotgun (WGS) entry which is preliminary data.</text>
</comment>
<dbReference type="GO" id="GO:0009102">
    <property type="term" value="P:biotin biosynthetic process"/>
    <property type="evidence" value="ECO:0007669"/>
    <property type="project" value="TreeGrafter"/>
</dbReference>
<dbReference type="InterPro" id="IPR004839">
    <property type="entry name" value="Aminotransferase_I/II_large"/>
</dbReference>
<proteinExistence type="inferred from homology"/>
<dbReference type="Gene3D" id="3.40.640.10">
    <property type="entry name" value="Type I PLP-dependent aspartate aminotransferase-like (Major domain)"/>
    <property type="match status" value="1"/>
</dbReference>
<evidence type="ECO:0000313" key="6">
    <source>
        <dbReference type="EMBL" id="KAG9233964.1"/>
    </source>
</evidence>
<dbReference type="Pfam" id="PF00155">
    <property type="entry name" value="Aminotran_1_2"/>
    <property type="match status" value="1"/>
</dbReference>
<sequence>MAPSRSPLENTLSSALSKRESKSVLRALTTTPQTSIDFSSNSFLSLSTSLLVKEAFLKELSTNPSFQLGSGGSRLLDGNTPYAEALEQQIARFHNADSALLFNSGYDANSGFFGCIPQNGDVVIYDEYIHASVREGLRLSRASESFHFIHNDLEDLSAKLENTVRHSNGNVFVAVESLYSMDGDLAPLREIAGLVERICHGRGCMVVDEAHSNAMFGDRGQGCVHEARLESRVFARLHTFGKGVGASGAALLCSKVTREYLINYARPLIYTTAMSFPSLAAIKVVYDLMESGGTQPLLNHLQSLTSQFHSLLRSLPSTTLLTIPPIPQSPIFSLLTPRPRVLAKYCQERGFVVRAIVSPTVPVGTERVRVCLHAGNTFEEVEGLMEVLREWVQLTERKRSKKLAEKDVEEVRNEGPKARL</sequence>
<dbReference type="InterPro" id="IPR015421">
    <property type="entry name" value="PyrdxlP-dep_Trfase_major"/>
</dbReference>
<dbReference type="InterPro" id="IPR015424">
    <property type="entry name" value="PyrdxlP-dep_Trfase"/>
</dbReference>
<feature type="domain" description="Aminotransferase class I/classII large" evidence="5">
    <location>
        <begin position="36"/>
        <end position="387"/>
    </location>
</feature>
<evidence type="ECO:0000256" key="1">
    <source>
        <dbReference type="ARBA" id="ARBA00001933"/>
    </source>
</evidence>
<dbReference type="OrthoDB" id="2382073at2759"/>
<keyword evidence="4" id="KW-0663">Pyridoxal phosphate</keyword>
<dbReference type="PANTHER" id="PTHR13693:SF77">
    <property type="entry name" value="8-AMINO-7-OXONONANOATE SYNTHASE"/>
    <property type="match status" value="1"/>
</dbReference>
<dbReference type="GO" id="GO:0016740">
    <property type="term" value="F:transferase activity"/>
    <property type="evidence" value="ECO:0007669"/>
    <property type="project" value="UniProtKB-KW"/>
</dbReference>
<evidence type="ECO:0000259" key="5">
    <source>
        <dbReference type="Pfam" id="PF00155"/>
    </source>
</evidence>
<comment type="similarity">
    <text evidence="2">Belongs to the class-II pyridoxal-phosphate-dependent aminotransferase family. BioF subfamily.</text>
</comment>
<evidence type="ECO:0000256" key="3">
    <source>
        <dbReference type="ARBA" id="ARBA00022679"/>
    </source>
</evidence>
<name>A0A9P7YHX0_9HELO</name>
<dbReference type="GO" id="GO:0030170">
    <property type="term" value="F:pyridoxal phosphate binding"/>
    <property type="evidence" value="ECO:0007669"/>
    <property type="project" value="InterPro"/>
</dbReference>
<dbReference type="SUPFAM" id="SSF53383">
    <property type="entry name" value="PLP-dependent transferases"/>
    <property type="match status" value="1"/>
</dbReference>
<evidence type="ECO:0000256" key="4">
    <source>
        <dbReference type="ARBA" id="ARBA00022898"/>
    </source>
</evidence>
<protein>
    <submittedName>
        <fullName evidence="6">8-amino-7-oxononanoate synthase</fullName>
    </submittedName>
</protein>
<comment type="cofactor">
    <cofactor evidence="1">
        <name>pyridoxal 5'-phosphate</name>
        <dbReference type="ChEBI" id="CHEBI:597326"/>
    </cofactor>
</comment>
<dbReference type="AlphaFoldDB" id="A0A9P7YHX0"/>
<evidence type="ECO:0000313" key="7">
    <source>
        <dbReference type="Proteomes" id="UP000824998"/>
    </source>
</evidence>
<dbReference type="InterPro" id="IPR050087">
    <property type="entry name" value="AON_synthase_class-II"/>
</dbReference>
<gene>
    <name evidence="6" type="ORF">BJ875DRAFT_462840</name>
</gene>
<reference evidence="6" key="1">
    <citation type="journal article" date="2021" name="IMA Fungus">
        <title>Genomic characterization of three marine fungi, including Emericellopsis atlantica sp. nov. with signatures of a generalist lifestyle and marine biomass degradation.</title>
        <authorList>
            <person name="Hagestad O.C."/>
            <person name="Hou L."/>
            <person name="Andersen J.H."/>
            <person name="Hansen E.H."/>
            <person name="Altermark B."/>
            <person name="Li C."/>
            <person name="Kuhnert E."/>
            <person name="Cox R.J."/>
            <person name="Crous P.W."/>
            <person name="Spatafora J.W."/>
            <person name="Lail K."/>
            <person name="Amirebrahimi M."/>
            <person name="Lipzen A."/>
            <person name="Pangilinan J."/>
            <person name="Andreopoulos W."/>
            <person name="Hayes R.D."/>
            <person name="Ng V."/>
            <person name="Grigoriev I.V."/>
            <person name="Jackson S.A."/>
            <person name="Sutton T.D.S."/>
            <person name="Dobson A.D.W."/>
            <person name="Rama T."/>
        </authorList>
    </citation>
    <scope>NUCLEOTIDE SEQUENCE</scope>
    <source>
        <strain evidence="6">TRa018bII</strain>
    </source>
</reference>
<keyword evidence="3" id="KW-0808">Transferase</keyword>
<accession>A0A9P7YHX0</accession>
<dbReference type="Proteomes" id="UP000824998">
    <property type="component" value="Unassembled WGS sequence"/>
</dbReference>
<evidence type="ECO:0000256" key="2">
    <source>
        <dbReference type="ARBA" id="ARBA00010008"/>
    </source>
</evidence>
<dbReference type="InterPro" id="IPR015422">
    <property type="entry name" value="PyrdxlP-dep_Trfase_small"/>
</dbReference>